<keyword evidence="3" id="KW-0732">Signal</keyword>
<evidence type="ECO:0000256" key="3">
    <source>
        <dbReference type="ARBA" id="ARBA00022729"/>
    </source>
</evidence>
<dbReference type="Pfam" id="PF00560">
    <property type="entry name" value="LRR_1"/>
    <property type="match status" value="2"/>
</dbReference>
<keyword evidence="9" id="KW-1185">Reference proteome</keyword>
<organism evidence="9 10">
    <name type="scientific">Prunus mume</name>
    <name type="common">Japanese apricot</name>
    <name type="synonym">Armeniaca mume</name>
    <dbReference type="NCBI Taxonomy" id="102107"/>
    <lineage>
        <taxon>Eukaryota</taxon>
        <taxon>Viridiplantae</taxon>
        <taxon>Streptophyta</taxon>
        <taxon>Embryophyta</taxon>
        <taxon>Tracheophyta</taxon>
        <taxon>Spermatophyta</taxon>
        <taxon>Magnoliopsida</taxon>
        <taxon>eudicotyledons</taxon>
        <taxon>Gunneridae</taxon>
        <taxon>Pentapetalae</taxon>
        <taxon>rosids</taxon>
        <taxon>fabids</taxon>
        <taxon>Rosales</taxon>
        <taxon>Rosaceae</taxon>
        <taxon>Amygdaloideae</taxon>
        <taxon>Amygdaleae</taxon>
        <taxon>Prunus</taxon>
    </lineage>
</organism>
<reference evidence="9" key="1">
    <citation type="journal article" date="2012" name="Nat. Commun.">
        <title>The genome of Prunus mume.</title>
        <authorList>
            <person name="Zhang Q."/>
            <person name="Chen W."/>
            <person name="Sun L."/>
            <person name="Zhao F."/>
            <person name="Huang B."/>
            <person name="Yang W."/>
            <person name="Tao Y."/>
            <person name="Wang J."/>
            <person name="Yuan Z."/>
            <person name="Fan G."/>
            <person name="Xing Z."/>
            <person name="Han C."/>
            <person name="Pan H."/>
            <person name="Zhong X."/>
            <person name="Shi W."/>
            <person name="Liang X."/>
            <person name="Du D."/>
            <person name="Sun F."/>
            <person name="Xu Z."/>
            <person name="Hao R."/>
            <person name="Lv T."/>
            <person name="Lv Y."/>
            <person name="Zheng Z."/>
            <person name="Sun M."/>
            <person name="Luo L."/>
            <person name="Cai M."/>
            <person name="Gao Y."/>
            <person name="Wang J."/>
            <person name="Yin Y."/>
            <person name="Xu X."/>
            <person name="Cheng T."/>
            <person name="Wang J."/>
        </authorList>
    </citation>
    <scope>NUCLEOTIDE SEQUENCE [LARGE SCALE GENOMIC DNA]</scope>
</reference>
<dbReference type="InterPro" id="IPR001611">
    <property type="entry name" value="Leu-rich_rpt"/>
</dbReference>
<dbReference type="PANTHER" id="PTHR48061:SF12">
    <property type="entry name" value="DISEASE RESISTANCE LIKE PROTEIN"/>
    <property type="match status" value="1"/>
</dbReference>
<dbReference type="GeneID" id="103329274"/>
<accession>A0ABM1LNL4</accession>
<keyword evidence="2 8" id="KW-0812">Transmembrane</keyword>
<gene>
    <name evidence="10" type="primary">LOC103329274</name>
</gene>
<evidence type="ECO:0000256" key="8">
    <source>
        <dbReference type="SAM" id="Phobius"/>
    </source>
</evidence>
<evidence type="ECO:0000313" key="9">
    <source>
        <dbReference type="Proteomes" id="UP000694861"/>
    </source>
</evidence>
<keyword evidence="5 8" id="KW-0472">Membrane</keyword>
<evidence type="ECO:0000256" key="2">
    <source>
        <dbReference type="ARBA" id="ARBA00022692"/>
    </source>
</evidence>
<dbReference type="InterPro" id="IPR046956">
    <property type="entry name" value="RLP23-like"/>
</dbReference>
<evidence type="ECO:0000256" key="4">
    <source>
        <dbReference type="ARBA" id="ARBA00022989"/>
    </source>
</evidence>
<proteinExistence type="predicted"/>
<name>A0ABM1LNL4_PRUMU</name>
<dbReference type="Gene3D" id="3.80.10.10">
    <property type="entry name" value="Ribonuclease Inhibitor"/>
    <property type="match status" value="2"/>
</dbReference>
<dbReference type="SUPFAM" id="SSF52058">
    <property type="entry name" value="L domain-like"/>
    <property type="match status" value="1"/>
</dbReference>
<protein>
    <submittedName>
        <fullName evidence="10">Leucine-rich repeat receptor-like protein kinase PXL2</fullName>
    </submittedName>
</protein>
<keyword evidence="4 8" id="KW-1133">Transmembrane helix</keyword>
<reference evidence="10" key="2">
    <citation type="submission" date="2025-08" db="UniProtKB">
        <authorList>
            <consortium name="RefSeq"/>
        </authorList>
    </citation>
    <scope>IDENTIFICATION</scope>
</reference>
<evidence type="ECO:0000256" key="6">
    <source>
        <dbReference type="ARBA" id="ARBA00023170"/>
    </source>
</evidence>
<evidence type="ECO:0000256" key="7">
    <source>
        <dbReference type="ARBA" id="ARBA00023180"/>
    </source>
</evidence>
<dbReference type="PANTHER" id="PTHR48061">
    <property type="entry name" value="LEUCINE-RICH REPEAT RECEPTOR PROTEIN KINASE EMS1-LIKE-RELATED"/>
    <property type="match status" value="1"/>
</dbReference>
<evidence type="ECO:0000313" key="10">
    <source>
        <dbReference type="RefSeq" id="XP_016648991.1"/>
    </source>
</evidence>
<dbReference type="PROSITE" id="PS51450">
    <property type="entry name" value="LRR"/>
    <property type="match status" value="1"/>
</dbReference>
<dbReference type="Proteomes" id="UP000694861">
    <property type="component" value="Linkage group LG4"/>
</dbReference>
<keyword evidence="7" id="KW-0325">Glycoprotein</keyword>
<dbReference type="Gene3D" id="1.20.1440.180">
    <property type="entry name" value="KEN domain"/>
    <property type="match status" value="1"/>
</dbReference>
<sequence>MEDQTEFFNFAKDEYDRNDSHHKVIGPRVCSYSLSFDYNKSEEWYKGSLSFKRDGKPIPVTFVKVDGVDGIDATSRAELIFHRTCEVGADVVLRPHKDLFIKQKYFSKLPDHIEIRKGVSCVCYDRFEPLKDWAYKVQSKEIVPYDDQLKLPLRTPDDRLQDFWRTSIGDLIRGVRSIHAKGLFHGGLHKQSSFVFFHDKLKVINIEGYLPDLSPSDQVENKKKDLMQLRMMLDVLFERFLGSEYSWEECSSFFKFFDQAVCLDYPDCVERLASHPFLLSSEERMGMFARYRRKWEKVATHTAVKKALQLSDFDRFKSWNSTEVLGSMDNFIKKSYDSHYGNYSGEVVDLLSFLRNLNNHYHQLKAFSVNVVDVDRGVQKLFPGFLELLSNGGKFVLRIEDTDLERSAKESEEITRTLGQVDECSSLLQFKESFAINKSVYADPRSYPKVSFWTREGDGNRSNCCSWDGVECDEDSGHVVGLNLSSSCLYGSINSSNTLFRLLSLQIITNLSATIPQLQVLQLRSCNLTEFPEFLKYQSELRELQLSDNNIRGRIPKWVWNATRETLETFDLSSNFLTGFDQNPINLPWQNLYDLDLRTNMLQGSLPIPPQSIRNYMIGSNYYSGEISPSFCNLNHLHILDLSNNSLSGMLPQCLGNSSALGILKLTKNSFRGGIPQMCPDDNSLKMVDLSYNQLQGKIPRSMANCTHLEFLNLGNNQISDIFPSWLGALPALRALILRSNRFHGMIGKSATNQDFPKLCIIDLSDNGFSGVLPSNYLENWNSMKFVDENQRPYFEVLSMSDKYGYIYEYSITTFAKGVELKFKQTPYLLRFIDFSSNRFEGEIPAGVIGNLREDSYQGNSGLCGKPLSKKCDSSISLPPSIFEEDEDSGFQIALDWYVVLPGVVSGLIVGVVAGNFWTSKNHEWFLEKFSRKRQPRGTRGKRGHRN</sequence>
<dbReference type="Pfam" id="PF13855">
    <property type="entry name" value="LRR_8"/>
    <property type="match status" value="1"/>
</dbReference>
<evidence type="ECO:0000256" key="5">
    <source>
        <dbReference type="ARBA" id="ARBA00023136"/>
    </source>
</evidence>
<dbReference type="InterPro" id="IPR032675">
    <property type="entry name" value="LRR_dom_sf"/>
</dbReference>
<dbReference type="RefSeq" id="XP_016648991.1">
    <property type="nucleotide sequence ID" value="XM_016793505.1"/>
</dbReference>
<feature type="transmembrane region" description="Helical" evidence="8">
    <location>
        <begin position="897"/>
        <end position="919"/>
    </location>
</feature>
<keyword evidence="6" id="KW-0675">Receptor</keyword>
<evidence type="ECO:0000256" key="1">
    <source>
        <dbReference type="ARBA" id="ARBA00004479"/>
    </source>
</evidence>
<comment type="subcellular location">
    <subcellularLocation>
        <location evidence="1">Membrane</location>
        <topology evidence="1">Single-pass type I membrane protein</topology>
    </subcellularLocation>
</comment>
<dbReference type="InterPro" id="IPR038357">
    <property type="entry name" value="KEN_sf"/>
</dbReference>